<comment type="caution">
    <text evidence="2">The sequence shown here is derived from an EMBL/GenBank/DDBJ whole genome shotgun (WGS) entry which is preliminary data.</text>
</comment>
<organism evidence="2 3">
    <name type="scientific">Actinidia rufa</name>
    <dbReference type="NCBI Taxonomy" id="165716"/>
    <lineage>
        <taxon>Eukaryota</taxon>
        <taxon>Viridiplantae</taxon>
        <taxon>Streptophyta</taxon>
        <taxon>Embryophyta</taxon>
        <taxon>Tracheophyta</taxon>
        <taxon>Spermatophyta</taxon>
        <taxon>Magnoliopsida</taxon>
        <taxon>eudicotyledons</taxon>
        <taxon>Gunneridae</taxon>
        <taxon>Pentapetalae</taxon>
        <taxon>asterids</taxon>
        <taxon>Ericales</taxon>
        <taxon>Actinidiaceae</taxon>
        <taxon>Actinidia</taxon>
    </lineage>
</organism>
<protein>
    <submittedName>
        <fullName evidence="2">Protein kinase superfamily protein</fullName>
    </submittedName>
</protein>
<dbReference type="SUPFAM" id="SSF56112">
    <property type="entry name" value="Protein kinase-like (PK-like)"/>
    <property type="match status" value="1"/>
</dbReference>
<dbReference type="OrthoDB" id="1890226at2759"/>
<dbReference type="Proteomes" id="UP000585474">
    <property type="component" value="Unassembled WGS sequence"/>
</dbReference>
<feature type="region of interest" description="Disordered" evidence="1">
    <location>
        <begin position="408"/>
        <end position="427"/>
    </location>
</feature>
<dbReference type="PANTHER" id="PTHR35118">
    <property type="entry name" value="KINASE FAMILY PROTEIN"/>
    <property type="match status" value="1"/>
</dbReference>
<reference evidence="2 3" key="1">
    <citation type="submission" date="2019-07" db="EMBL/GenBank/DDBJ databases">
        <title>De Novo Assembly of kiwifruit Actinidia rufa.</title>
        <authorList>
            <person name="Sugita-Konishi S."/>
            <person name="Sato K."/>
            <person name="Mori E."/>
            <person name="Abe Y."/>
            <person name="Kisaki G."/>
            <person name="Hamano K."/>
            <person name="Suezawa K."/>
            <person name="Otani M."/>
            <person name="Fukuda T."/>
            <person name="Manabe T."/>
            <person name="Gomi K."/>
            <person name="Tabuchi M."/>
            <person name="Akimitsu K."/>
            <person name="Kataoka I."/>
        </authorList>
    </citation>
    <scope>NUCLEOTIDE SEQUENCE [LARGE SCALE GENOMIC DNA]</scope>
    <source>
        <strain evidence="3">cv. Fuchu</strain>
    </source>
</reference>
<keyword evidence="2" id="KW-0418">Kinase</keyword>
<dbReference type="EMBL" id="BJWL01000005">
    <property type="protein sequence ID" value="GFY86448.1"/>
    <property type="molecule type" value="Genomic_DNA"/>
</dbReference>
<name>A0A7J0EJ04_9ERIC</name>
<feature type="compositionally biased region" description="Basic and acidic residues" evidence="1">
    <location>
        <begin position="408"/>
        <end position="418"/>
    </location>
</feature>
<evidence type="ECO:0000256" key="1">
    <source>
        <dbReference type="SAM" id="MobiDB-lite"/>
    </source>
</evidence>
<proteinExistence type="predicted"/>
<keyword evidence="2" id="KW-0808">Transferase</keyword>
<sequence length="771" mass="86640">MASKNKCDHWPPEATPLAVYNHYTNAATIAVASLRAASTVYKVSHIAYHLDLKTCHCISTHRTSSISASTNSHSNSKRVFKVVKEYTRKLVDLDLFTESLEDWVVENLQNTTNGAQPFSYPFTINELRTFDFALEGVLFQQLFRMPFSPYASVDVKEDEYLALEDFLHAMADGLWRTFWHRKVPLPYFVSCPCYPGSKFYTVEKAISRRSLGGLCGVALVSKARDNRQIHWNEVVELALFRPDITMGNEFGFSSATICEALFYGLHLLLSRRLSKCHAVTGDSVYLLVLDSKFGGVIKLEGDIGKLEPNLSNPYESMVVWLKCHAEVSVSQVDCIWNKLGNANWGDLGTLQLLLATYYSFVKWNGPPRKSIVSLASNHSLRLQRRMMECRFFENENENAIVPFQQADHQHGETSELDHNSNSSPRKQAAHLQLKQADILLLEDQQQGQKSFQIQESLRGGIPCSYTAVDLEYPNELLTLYVGAHPSRLEPSWEDMSLWYRVQRQTKVLNIFKHHDISIKYLPEMMASGRILHSGTCKKQTPGGRCDHPWCGTPILVTYPVGDPLSSIVTRDGPFSSEEALRCCRDCLIALSNAKMAGVQHGDICPENVIRVDNKIQGAGSFLYILISWGRAVLEDRDSPALNLQFSSAHALQHGKLCPSSDAESLLYLVYFVCGGTTKELDSIESALQWRQRCWAKRVVQQQLGDVSPLLKAFTDYVDGLCGTPYPVDYDVWLKRLDRAVDGSADKGKQLNQGLSLKEDVAEFSEASMDGT</sequence>
<dbReference type="GO" id="GO:0016301">
    <property type="term" value="F:kinase activity"/>
    <property type="evidence" value="ECO:0007669"/>
    <property type="project" value="UniProtKB-KW"/>
</dbReference>
<dbReference type="Gene3D" id="1.10.510.10">
    <property type="entry name" value="Transferase(Phosphotransferase) domain 1"/>
    <property type="match status" value="1"/>
</dbReference>
<evidence type="ECO:0000313" key="3">
    <source>
        <dbReference type="Proteomes" id="UP000585474"/>
    </source>
</evidence>
<dbReference type="AlphaFoldDB" id="A0A7J0EJ04"/>
<gene>
    <name evidence="2" type="ORF">Acr_05g0000870</name>
</gene>
<dbReference type="PANTHER" id="PTHR35118:SF2">
    <property type="entry name" value="PROTEIN KINASE DOMAIN-CONTAINING PROTEIN"/>
    <property type="match status" value="1"/>
</dbReference>
<accession>A0A7J0EJ04</accession>
<dbReference type="InterPro" id="IPR011009">
    <property type="entry name" value="Kinase-like_dom_sf"/>
</dbReference>
<evidence type="ECO:0000313" key="2">
    <source>
        <dbReference type="EMBL" id="GFY86448.1"/>
    </source>
</evidence>
<keyword evidence="3" id="KW-1185">Reference proteome</keyword>